<reference evidence="13" key="2">
    <citation type="submission" date="2025-09" db="UniProtKB">
        <authorList>
            <consortium name="Ensembl"/>
        </authorList>
    </citation>
    <scope>IDENTIFICATION</scope>
</reference>
<dbReference type="PROSITE" id="PS50835">
    <property type="entry name" value="IG_LIKE"/>
    <property type="match status" value="2"/>
</dbReference>
<evidence type="ECO:0000256" key="1">
    <source>
        <dbReference type="ARBA" id="ARBA00004370"/>
    </source>
</evidence>
<keyword evidence="7" id="KW-0325">Glycoprotein</keyword>
<sequence>MFHVKDRLGLNLQRGAISLLGVHTVVFLALICSCRGQSKVIGPSQPVVATVGDDIILTCYLDPAVDAYGLTVEWARPDLDPRFVHVWRDGAELENIKNPSYNSRTSLFVNELRHGNISLKLSKVRLSDEGTYKCLVPGLHIDSAAQLVVGAVSVPDVQMNQTSSGVVLQCESRGWYPEPELLWLDAEGNLLPSGPTETVPGPDGLYTVSGRATVEQRHGSSFTCRVQQSNTNQSRETHIQVADDFFMVPSTPSTPSSPVIVGMAVGAAVVLLLILAVVFIVYRQRQNKSKDRRKSPEEGTEETADQRINFKWDDTGVQVESEAGEHIPLMAGREEENDVDSRAERKITAQRSSVCEWKRNTPRPACDKNRAAEGCGQGSRREGTFICKYWTRGSDFSGTGNTAGAGQDRRTSES</sequence>
<evidence type="ECO:0000313" key="13">
    <source>
        <dbReference type="Ensembl" id="ENSMALP00000008499.1"/>
    </source>
</evidence>
<keyword evidence="6" id="KW-1015">Disulfide bond</keyword>
<dbReference type="FunFam" id="2.60.40.10:FF:000142">
    <property type="entry name" value="V-set domain-containing T-cell activation inhibitor 1"/>
    <property type="match status" value="1"/>
</dbReference>
<dbReference type="Ensembl" id="ENSMALT00000008678.1">
    <property type="protein sequence ID" value="ENSMALP00000008499.1"/>
    <property type="gene ID" value="ENSMALG00000006049.1"/>
</dbReference>
<feature type="region of interest" description="Disordered" evidence="10">
    <location>
        <begin position="392"/>
        <end position="414"/>
    </location>
</feature>
<keyword evidence="3" id="KW-0732">Signal</keyword>
<comment type="subcellular location">
    <subcellularLocation>
        <location evidence="1">Membrane</location>
    </subcellularLocation>
</comment>
<evidence type="ECO:0000256" key="11">
    <source>
        <dbReference type="SAM" id="Phobius"/>
    </source>
</evidence>
<feature type="compositionally biased region" description="Polar residues" evidence="10">
    <location>
        <begin position="394"/>
        <end position="404"/>
    </location>
</feature>
<reference evidence="13" key="1">
    <citation type="submission" date="2025-08" db="UniProtKB">
        <authorList>
            <consortium name="Ensembl"/>
        </authorList>
    </citation>
    <scope>IDENTIFICATION</scope>
</reference>
<evidence type="ECO:0000259" key="12">
    <source>
        <dbReference type="PROSITE" id="PS50835"/>
    </source>
</evidence>
<keyword evidence="5 11" id="KW-0472">Membrane</keyword>
<dbReference type="GO" id="GO:0050863">
    <property type="term" value="P:regulation of T cell activation"/>
    <property type="evidence" value="ECO:0007669"/>
    <property type="project" value="UniProtKB-ARBA"/>
</dbReference>
<keyword evidence="2 11" id="KW-0812">Transmembrane</keyword>
<evidence type="ECO:0000256" key="6">
    <source>
        <dbReference type="ARBA" id="ARBA00023157"/>
    </source>
</evidence>
<dbReference type="InterPro" id="IPR053896">
    <property type="entry name" value="BTN3A2-like_Ig-C"/>
</dbReference>
<evidence type="ECO:0000313" key="14">
    <source>
        <dbReference type="Proteomes" id="UP000261600"/>
    </source>
</evidence>
<dbReference type="AlphaFoldDB" id="A0A3Q3IT84"/>
<dbReference type="Proteomes" id="UP000261600">
    <property type="component" value="Unplaced"/>
</dbReference>
<evidence type="ECO:0000256" key="10">
    <source>
        <dbReference type="SAM" id="MobiDB-lite"/>
    </source>
</evidence>
<feature type="transmembrane region" description="Helical" evidence="11">
    <location>
        <begin position="259"/>
        <end position="282"/>
    </location>
</feature>
<accession>A0A3Q3IT84</accession>
<feature type="domain" description="Ig-like" evidence="12">
    <location>
        <begin position="155"/>
        <end position="240"/>
    </location>
</feature>
<feature type="region of interest" description="Disordered" evidence="10">
    <location>
        <begin position="288"/>
        <end position="308"/>
    </location>
</feature>
<proteinExistence type="inferred from homology"/>
<dbReference type="GO" id="GO:1903037">
    <property type="term" value="P:regulation of leukocyte cell-cell adhesion"/>
    <property type="evidence" value="ECO:0007669"/>
    <property type="project" value="UniProtKB-ARBA"/>
</dbReference>
<evidence type="ECO:0000256" key="7">
    <source>
        <dbReference type="ARBA" id="ARBA00023180"/>
    </source>
</evidence>
<dbReference type="FunFam" id="2.60.40.10:FF:000088">
    <property type="entry name" value="Butyrophilin subfamily 1 member A1"/>
    <property type="match status" value="1"/>
</dbReference>
<dbReference type="InterPro" id="IPR036179">
    <property type="entry name" value="Ig-like_dom_sf"/>
</dbReference>
<evidence type="ECO:0000256" key="8">
    <source>
        <dbReference type="ARBA" id="ARBA00023319"/>
    </source>
</evidence>
<keyword evidence="14" id="KW-1185">Reference proteome</keyword>
<organism evidence="13 14">
    <name type="scientific">Monopterus albus</name>
    <name type="common">Swamp eel</name>
    <dbReference type="NCBI Taxonomy" id="43700"/>
    <lineage>
        <taxon>Eukaryota</taxon>
        <taxon>Metazoa</taxon>
        <taxon>Chordata</taxon>
        <taxon>Craniata</taxon>
        <taxon>Vertebrata</taxon>
        <taxon>Euteleostomi</taxon>
        <taxon>Actinopterygii</taxon>
        <taxon>Neopterygii</taxon>
        <taxon>Teleostei</taxon>
        <taxon>Neoteleostei</taxon>
        <taxon>Acanthomorphata</taxon>
        <taxon>Anabantaria</taxon>
        <taxon>Synbranchiformes</taxon>
        <taxon>Synbranchidae</taxon>
        <taxon>Monopterus</taxon>
    </lineage>
</organism>
<dbReference type="InterPro" id="IPR013783">
    <property type="entry name" value="Ig-like_fold"/>
</dbReference>
<comment type="similarity">
    <text evidence="9">Belongs to the SKINT family.</text>
</comment>
<dbReference type="GO" id="GO:0005102">
    <property type="term" value="F:signaling receptor binding"/>
    <property type="evidence" value="ECO:0007669"/>
    <property type="project" value="TreeGrafter"/>
</dbReference>
<dbReference type="GO" id="GO:0050852">
    <property type="term" value="P:T cell receptor signaling pathway"/>
    <property type="evidence" value="ECO:0007669"/>
    <property type="project" value="TreeGrafter"/>
</dbReference>
<dbReference type="GO" id="GO:0042110">
    <property type="term" value="P:T cell activation"/>
    <property type="evidence" value="ECO:0007669"/>
    <property type="project" value="UniProtKB-ARBA"/>
</dbReference>
<dbReference type="Gene3D" id="2.60.40.10">
    <property type="entry name" value="Immunoglobulins"/>
    <property type="match status" value="2"/>
</dbReference>
<evidence type="ECO:0000256" key="9">
    <source>
        <dbReference type="ARBA" id="ARBA00038221"/>
    </source>
</evidence>
<dbReference type="GO" id="GO:0009897">
    <property type="term" value="C:external side of plasma membrane"/>
    <property type="evidence" value="ECO:0007669"/>
    <property type="project" value="TreeGrafter"/>
</dbReference>
<dbReference type="PROSITE" id="PS51257">
    <property type="entry name" value="PROKAR_LIPOPROTEIN"/>
    <property type="match status" value="1"/>
</dbReference>
<evidence type="ECO:0000256" key="3">
    <source>
        <dbReference type="ARBA" id="ARBA00022729"/>
    </source>
</evidence>
<dbReference type="PANTHER" id="PTHR24100">
    <property type="entry name" value="BUTYROPHILIN"/>
    <property type="match status" value="1"/>
</dbReference>
<dbReference type="Pfam" id="PF07686">
    <property type="entry name" value="V-set"/>
    <property type="match status" value="1"/>
</dbReference>
<dbReference type="InterPro" id="IPR050504">
    <property type="entry name" value="IgSF_BTN/MOG"/>
</dbReference>
<dbReference type="PANTHER" id="PTHR24100:SF151">
    <property type="entry name" value="ICOS LIGAND"/>
    <property type="match status" value="1"/>
</dbReference>
<evidence type="ECO:0000256" key="2">
    <source>
        <dbReference type="ARBA" id="ARBA00022692"/>
    </source>
</evidence>
<dbReference type="GO" id="GO:0001817">
    <property type="term" value="P:regulation of cytokine production"/>
    <property type="evidence" value="ECO:0007669"/>
    <property type="project" value="TreeGrafter"/>
</dbReference>
<dbReference type="SMART" id="SM00409">
    <property type="entry name" value="IG"/>
    <property type="match status" value="1"/>
</dbReference>
<dbReference type="InterPro" id="IPR003599">
    <property type="entry name" value="Ig_sub"/>
</dbReference>
<dbReference type="Pfam" id="PF22705">
    <property type="entry name" value="C2-set_3"/>
    <property type="match status" value="1"/>
</dbReference>
<protein>
    <recommendedName>
        <fullName evidence="12">Ig-like domain-containing protein</fullName>
    </recommendedName>
</protein>
<feature type="domain" description="Ig-like" evidence="12">
    <location>
        <begin position="52"/>
        <end position="153"/>
    </location>
</feature>
<evidence type="ECO:0000256" key="4">
    <source>
        <dbReference type="ARBA" id="ARBA00022989"/>
    </source>
</evidence>
<evidence type="ECO:0000256" key="5">
    <source>
        <dbReference type="ARBA" id="ARBA00023136"/>
    </source>
</evidence>
<name>A0A3Q3IT84_MONAL</name>
<dbReference type="SUPFAM" id="SSF48726">
    <property type="entry name" value="Immunoglobulin"/>
    <property type="match status" value="2"/>
</dbReference>
<keyword evidence="8" id="KW-0393">Immunoglobulin domain</keyword>
<keyword evidence="4 11" id="KW-1133">Transmembrane helix</keyword>
<dbReference type="InterPro" id="IPR013106">
    <property type="entry name" value="Ig_V-set"/>
</dbReference>
<dbReference type="InterPro" id="IPR007110">
    <property type="entry name" value="Ig-like_dom"/>
</dbReference>